<dbReference type="Gene3D" id="3.40.50.720">
    <property type="entry name" value="NAD(P)-binding Rossmann-like Domain"/>
    <property type="match status" value="1"/>
</dbReference>
<sequence>MMKVLITGASGFIGGFLVEEALRRGYETWAGIRASSNRKRLQDSRIRFIDLRYDDPAKLTEQLTEHVRLYGAWDYIIHNAGLIKTLKKENFYKVNAEQTRIFLQSLQASGCSPKKFILMSSLSSFGPGDEKTFTPIKQTDPQRPNTVYGKSKMLAEKYVREQTGFPYVILYPTGVYGPGERDYFMEIQSIKSGIDMAAGFTPQQITFIYVKDLARVAFLAIENEKAVNKAYFVADGDVHTDESFARMIQDILGKKWVLRGRLPLGIVKIACWCSEMIGKIIGKEMTLNTDKYIILKQRNWICDITPLQDDLNFKASYPLRKGLEESIDWYRKEGWLKH</sequence>
<evidence type="ECO:0000313" key="2">
    <source>
        <dbReference type="EMBL" id="MPL84169.1"/>
    </source>
</evidence>
<organism evidence="2">
    <name type="scientific">bioreactor metagenome</name>
    <dbReference type="NCBI Taxonomy" id="1076179"/>
    <lineage>
        <taxon>unclassified sequences</taxon>
        <taxon>metagenomes</taxon>
        <taxon>ecological metagenomes</taxon>
    </lineage>
</organism>
<dbReference type="EC" id="5.1.3.26" evidence="2"/>
<dbReference type="PANTHER" id="PTHR43245">
    <property type="entry name" value="BIFUNCTIONAL POLYMYXIN RESISTANCE PROTEIN ARNA"/>
    <property type="match status" value="1"/>
</dbReference>
<dbReference type="InterPro" id="IPR036291">
    <property type="entry name" value="NAD(P)-bd_dom_sf"/>
</dbReference>
<dbReference type="Pfam" id="PF01370">
    <property type="entry name" value="Epimerase"/>
    <property type="match status" value="1"/>
</dbReference>
<dbReference type="PANTHER" id="PTHR43245:SF58">
    <property type="entry name" value="BLL5923 PROTEIN"/>
    <property type="match status" value="1"/>
</dbReference>
<evidence type="ECO:0000259" key="1">
    <source>
        <dbReference type="Pfam" id="PF01370"/>
    </source>
</evidence>
<dbReference type="AlphaFoldDB" id="A0A644UYK8"/>
<comment type="caution">
    <text evidence="2">The sequence shown here is derived from an EMBL/GenBank/DDBJ whole genome shotgun (WGS) entry which is preliminary data.</text>
</comment>
<protein>
    <submittedName>
        <fullName evidence="2">N-acetyl-alpha-D-glucosaminyl-diphospho-ditrans, octacis-undecaprenol 4-epimerase</fullName>
        <ecNumber evidence="2">5.1.3.26</ecNumber>
    </submittedName>
</protein>
<keyword evidence="2" id="KW-0413">Isomerase</keyword>
<dbReference type="InterPro" id="IPR050177">
    <property type="entry name" value="Lipid_A_modif_metabolic_enz"/>
</dbReference>
<feature type="domain" description="NAD-dependent epimerase/dehydratase" evidence="1">
    <location>
        <begin position="4"/>
        <end position="231"/>
    </location>
</feature>
<dbReference type="GO" id="GO:0016853">
    <property type="term" value="F:isomerase activity"/>
    <property type="evidence" value="ECO:0007669"/>
    <property type="project" value="UniProtKB-KW"/>
</dbReference>
<reference evidence="2" key="1">
    <citation type="submission" date="2019-08" db="EMBL/GenBank/DDBJ databases">
        <authorList>
            <person name="Kucharzyk K."/>
            <person name="Murdoch R.W."/>
            <person name="Higgins S."/>
            <person name="Loffler F."/>
        </authorList>
    </citation>
    <scope>NUCLEOTIDE SEQUENCE</scope>
</reference>
<dbReference type="SUPFAM" id="SSF51735">
    <property type="entry name" value="NAD(P)-binding Rossmann-fold domains"/>
    <property type="match status" value="1"/>
</dbReference>
<name>A0A644UYK8_9ZZZZ</name>
<accession>A0A644UYK8</accession>
<gene>
    <name evidence="2" type="primary">gnu_5</name>
    <name evidence="2" type="ORF">SDC9_30133</name>
</gene>
<proteinExistence type="predicted"/>
<dbReference type="InterPro" id="IPR001509">
    <property type="entry name" value="Epimerase_deHydtase"/>
</dbReference>
<dbReference type="EMBL" id="VSSQ01000186">
    <property type="protein sequence ID" value="MPL84169.1"/>
    <property type="molecule type" value="Genomic_DNA"/>
</dbReference>